<feature type="compositionally biased region" description="Basic and acidic residues" evidence="1">
    <location>
        <begin position="55"/>
        <end position="74"/>
    </location>
</feature>
<dbReference type="Proteomes" id="UP000001726">
    <property type="component" value="Chromosome"/>
</dbReference>
<feature type="region of interest" description="Disordered" evidence="1">
    <location>
        <begin position="19"/>
        <end position="74"/>
    </location>
</feature>
<protein>
    <submittedName>
        <fullName evidence="2">Uncharacterized protein</fullName>
    </submittedName>
</protein>
<dbReference type="AlphaFoldDB" id="B2VH18"/>
<evidence type="ECO:0000256" key="1">
    <source>
        <dbReference type="SAM" id="MobiDB-lite"/>
    </source>
</evidence>
<reference evidence="2 3" key="1">
    <citation type="journal article" date="2008" name="Environ. Microbiol.">
        <title>The genome of Erwinia tasmaniensis strain Et1/99, a non-pathogenic bacterium in the genus Erwinia.</title>
        <authorList>
            <person name="Kube M."/>
            <person name="Migdoll A.M."/>
            <person name="Mueller I."/>
            <person name="Kuhl H."/>
            <person name="Beck A."/>
            <person name="Reinhardt R."/>
            <person name="Geider K."/>
        </authorList>
    </citation>
    <scope>NUCLEOTIDE SEQUENCE [LARGE SCALE GENOMIC DNA]</scope>
    <source>
        <strain evidence="3">DSM 17950 / CFBP 7177 / CIP 109463 / NCPPB 4357 / Et1/99</strain>
    </source>
</reference>
<evidence type="ECO:0000313" key="2">
    <source>
        <dbReference type="EMBL" id="CAO95743.1"/>
    </source>
</evidence>
<feature type="compositionally biased region" description="Polar residues" evidence="1">
    <location>
        <begin position="19"/>
        <end position="42"/>
    </location>
</feature>
<keyword evidence="3" id="KW-1185">Reference proteome</keyword>
<accession>B2VH18</accession>
<organism evidence="2 3">
    <name type="scientific">Erwinia tasmaniensis (strain DSM 17950 / CFBP 7177 / CIP 109463 / NCPPB 4357 / Et1/99)</name>
    <dbReference type="NCBI Taxonomy" id="465817"/>
    <lineage>
        <taxon>Bacteria</taxon>
        <taxon>Pseudomonadati</taxon>
        <taxon>Pseudomonadota</taxon>
        <taxon>Gammaproteobacteria</taxon>
        <taxon>Enterobacterales</taxon>
        <taxon>Erwiniaceae</taxon>
        <taxon>Erwinia</taxon>
    </lineage>
</organism>
<gene>
    <name evidence="2" type="ordered locus">ETA_06970</name>
</gene>
<evidence type="ECO:0000313" key="3">
    <source>
        <dbReference type="Proteomes" id="UP000001726"/>
    </source>
</evidence>
<dbReference type="EMBL" id="CU468135">
    <property type="protein sequence ID" value="CAO95743.1"/>
    <property type="molecule type" value="Genomic_DNA"/>
</dbReference>
<sequence length="74" mass="7893">MGRIATYVAAGFAQSIHSSKVQQTGSGCTESKRSINIRQNRAGSRGRVNYGSQLDNERKEAGGEGIDEVHVNGV</sequence>
<name>B2VH18_ERWT9</name>
<dbReference type="HOGENOM" id="CLU_2682118_0_0_6"/>
<dbReference type="RefSeq" id="WP_012440445.1">
    <property type="nucleotide sequence ID" value="NC_010694.1"/>
</dbReference>
<proteinExistence type="predicted"/>
<dbReference type="KEGG" id="eta:ETA_06970"/>